<gene>
    <name evidence="1" type="ORF">EGW08_013660</name>
</gene>
<name>A0A3S1HFY1_ELYCH</name>
<protein>
    <submittedName>
        <fullName evidence="1">Uncharacterized protein</fullName>
    </submittedName>
</protein>
<reference evidence="1 2" key="1">
    <citation type="submission" date="2019-01" db="EMBL/GenBank/DDBJ databases">
        <title>A draft genome assembly of the solar-powered sea slug Elysia chlorotica.</title>
        <authorList>
            <person name="Cai H."/>
            <person name="Li Q."/>
            <person name="Fang X."/>
            <person name="Li J."/>
            <person name="Curtis N.E."/>
            <person name="Altenburger A."/>
            <person name="Shibata T."/>
            <person name="Feng M."/>
            <person name="Maeda T."/>
            <person name="Schwartz J.A."/>
            <person name="Shigenobu S."/>
            <person name="Lundholm N."/>
            <person name="Nishiyama T."/>
            <person name="Yang H."/>
            <person name="Hasebe M."/>
            <person name="Li S."/>
            <person name="Pierce S.K."/>
            <person name="Wang J."/>
        </authorList>
    </citation>
    <scope>NUCLEOTIDE SEQUENCE [LARGE SCALE GENOMIC DNA]</scope>
    <source>
        <strain evidence="1">EC2010</strain>
        <tissue evidence="1">Whole organism of an adult</tissue>
    </source>
</reference>
<accession>A0A3S1HFY1</accession>
<keyword evidence="2" id="KW-1185">Reference proteome</keyword>
<evidence type="ECO:0000313" key="2">
    <source>
        <dbReference type="Proteomes" id="UP000271974"/>
    </source>
</evidence>
<sequence>MLSFCCISVSLTFCCSREVSNLFSRSCSSVSISLNFSRLLCRMLCAMRTFFSTRRCFCFSLLRTCSLRRATGRVSRMKVSISCMNCSSRASQSRAVSQIPSTFPHTAYTKPKIGKALTSHATMRRSEKSDLCMRSW</sequence>
<dbReference type="Proteomes" id="UP000271974">
    <property type="component" value="Unassembled WGS sequence"/>
</dbReference>
<proteinExistence type="predicted"/>
<dbReference type="EMBL" id="RQTK01000501">
    <property type="protein sequence ID" value="RUS78592.1"/>
    <property type="molecule type" value="Genomic_DNA"/>
</dbReference>
<dbReference type="AlphaFoldDB" id="A0A3S1HFY1"/>
<comment type="caution">
    <text evidence="1">The sequence shown here is derived from an EMBL/GenBank/DDBJ whole genome shotgun (WGS) entry which is preliminary data.</text>
</comment>
<organism evidence="1 2">
    <name type="scientific">Elysia chlorotica</name>
    <name type="common">Eastern emerald elysia</name>
    <name type="synonym">Sea slug</name>
    <dbReference type="NCBI Taxonomy" id="188477"/>
    <lineage>
        <taxon>Eukaryota</taxon>
        <taxon>Metazoa</taxon>
        <taxon>Spiralia</taxon>
        <taxon>Lophotrochozoa</taxon>
        <taxon>Mollusca</taxon>
        <taxon>Gastropoda</taxon>
        <taxon>Heterobranchia</taxon>
        <taxon>Euthyneura</taxon>
        <taxon>Panpulmonata</taxon>
        <taxon>Sacoglossa</taxon>
        <taxon>Placobranchoidea</taxon>
        <taxon>Plakobranchidae</taxon>
        <taxon>Elysia</taxon>
    </lineage>
</organism>
<evidence type="ECO:0000313" key="1">
    <source>
        <dbReference type="EMBL" id="RUS78592.1"/>
    </source>
</evidence>